<dbReference type="Pfam" id="PF14379">
    <property type="entry name" value="Myb_CC_LHEQLE"/>
    <property type="match status" value="1"/>
</dbReference>
<dbReference type="AlphaFoldDB" id="A0AAV1CPP2"/>
<sequence length="320" mass="35267">MALRNIQNKDSGGLVLSSDAKPRLKWTPELHQRGNTQIINESDGHSWSHSVPSQEPLTEDDGESQMISPFIAEISDGTQNTIHESTQIANALQMQMEVQRKLYEQIEVQRHLQLRIEAQGKYLQSVLQKAQETLAGYNSSPMGVELAKAELSQLVSMVEMGYPNSSASGVTEIAGSMLKELENKQQTVNGCSVESSLTSSESSGRKEMSQHLLAHDESDEADKQSRNSVVLPLMEMQPGQSGGSDNGANDRKRNCGNIGVEKPLAKRLNSHKNDEQVPRKFGLLETLDLNSKYLNDFDSGPAKTLDLNCQGVDYHPNGYN</sequence>
<accession>A0AAV1CPP2</accession>
<feature type="domain" description="MYB-CC type transcription factor LHEQLE-containing" evidence="2">
    <location>
        <begin position="87"/>
        <end position="133"/>
    </location>
</feature>
<dbReference type="GO" id="GO:0003700">
    <property type="term" value="F:DNA-binding transcription factor activity"/>
    <property type="evidence" value="ECO:0007669"/>
    <property type="project" value="InterPro"/>
</dbReference>
<protein>
    <submittedName>
        <fullName evidence="3">OLC1v1032765C1</fullName>
    </submittedName>
</protein>
<evidence type="ECO:0000313" key="4">
    <source>
        <dbReference type="Proteomes" id="UP001161247"/>
    </source>
</evidence>
<proteinExistence type="predicted"/>
<organism evidence="3 4">
    <name type="scientific">Oldenlandia corymbosa var. corymbosa</name>
    <dbReference type="NCBI Taxonomy" id="529605"/>
    <lineage>
        <taxon>Eukaryota</taxon>
        <taxon>Viridiplantae</taxon>
        <taxon>Streptophyta</taxon>
        <taxon>Embryophyta</taxon>
        <taxon>Tracheophyta</taxon>
        <taxon>Spermatophyta</taxon>
        <taxon>Magnoliopsida</taxon>
        <taxon>eudicotyledons</taxon>
        <taxon>Gunneridae</taxon>
        <taxon>Pentapetalae</taxon>
        <taxon>asterids</taxon>
        <taxon>lamiids</taxon>
        <taxon>Gentianales</taxon>
        <taxon>Rubiaceae</taxon>
        <taxon>Rubioideae</taxon>
        <taxon>Spermacoceae</taxon>
        <taxon>Hedyotis-Oldenlandia complex</taxon>
        <taxon>Oldenlandia</taxon>
    </lineage>
</organism>
<feature type="compositionally biased region" description="Basic and acidic residues" evidence="1">
    <location>
        <begin position="203"/>
        <end position="225"/>
    </location>
</feature>
<keyword evidence="4" id="KW-1185">Reference proteome</keyword>
<evidence type="ECO:0000256" key="1">
    <source>
        <dbReference type="SAM" id="MobiDB-lite"/>
    </source>
</evidence>
<feature type="region of interest" description="Disordered" evidence="1">
    <location>
        <begin position="185"/>
        <end position="257"/>
    </location>
</feature>
<name>A0AAV1CPP2_OLDCO</name>
<dbReference type="InterPro" id="IPR025756">
    <property type="entry name" value="Myb_CC_LHEQLE"/>
</dbReference>
<gene>
    <name evidence="3" type="ORF">OLC1_LOCUS7305</name>
</gene>
<dbReference type="EMBL" id="OX459119">
    <property type="protein sequence ID" value="CAI9096583.1"/>
    <property type="molecule type" value="Genomic_DNA"/>
</dbReference>
<dbReference type="PANTHER" id="PTHR31499:SF11">
    <property type="entry name" value="MYB FAMILY TRANSCRIPTION FACTOR PHL8"/>
    <property type="match status" value="1"/>
</dbReference>
<feature type="region of interest" description="Disordered" evidence="1">
    <location>
        <begin position="40"/>
        <end position="62"/>
    </location>
</feature>
<reference evidence="3" key="1">
    <citation type="submission" date="2023-03" db="EMBL/GenBank/DDBJ databases">
        <authorList>
            <person name="Julca I."/>
        </authorList>
    </citation>
    <scope>NUCLEOTIDE SEQUENCE</scope>
</reference>
<evidence type="ECO:0000259" key="2">
    <source>
        <dbReference type="Pfam" id="PF14379"/>
    </source>
</evidence>
<dbReference type="PANTHER" id="PTHR31499">
    <property type="entry name" value="MYB FAMILY TRANSCRIPTION FACTOR PHL11"/>
    <property type="match status" value="1"/>
</dbReference>
<feature type="compositionally biased region" description="Low complexity" evidence="1">
    <location>
        <begin position="192"/>
        <end position="202"/>
    </location>
</feature>
<dbReference type="Proteomes" id="UP001161247">
    <property type="component" value="Chromosome 2"/>
</dbReference>
<feature type="compositionally biased region" description="Polar residues" evidence="1">
    <location>
        <begin position="40"/>
        <end position="56"/>
    </location>
</feature>
<dbReference type="InterPro" id="IPR046955">
    <property type="entry name" value="PHR1-like"/>
</dbReference>
<evidence type="ECO:0000313" key="3">
    <source>
        <dbReference type="EMBL" id="CAI9096583.1"/>
    </source>
</evidence>